<sequence length="476" mass="50739">MKYPEINLLVGSRRIGQFERECRPVLNPATEEQIGLLPIAREADLEEAIGAAKSAFPAWRDTTPWRRGATLHEGARQVRLNADEIARALVMENGKPLSEAMAEVSAAADTLAWYAEEARRIYGRVFMGRAPESRFMTSREPLGVVALFAPWNFPVVTLVRKLAPALAAGCTIVAKPAEETPAAPSLLAGSLLAAGLPPGVLNLIFGDPSQISKHLIHSPDVAKISFTGSTAVGRALASLAGENLKRMTMELGGHGPAIICGDVDAIRIADMAAAAKFRNAGQVCNAASRFIVDRRIYEPFAARFAARASALKIDNGFDPAVEMGPLTNHRRVEAMAMLTEDAVASGGNLLAGGKRLDRPGFFFTPTVITDVHPTARVMVDEPFGPIAPIVPFDDIDEALELANSSSYGLAAYAMTNHLGTARKLTREIQAGVIGLNSFSVAFPEAPFGGIKNSGWGLEGGSEGIDAYLTTKFVHEA</sequence>
<dbReference type="InterPro" id="IPR015590">
    <property type="entry name" value="Aldehyde_DH_dom"/>
</dbReference>
<evidence type="ECO:0000256" key="1">
    <source>
        <dbReference type="ARBA" id="ARBA00009986"/>
    </source>
</evidence>
<gene>
    <name evidence="4" type="ORF">SAMN02927914_04513</name>
</gene>
<dbReference type="EMBL" id="FMXM01000015">
    <property type="protein sequence ID" value="SDA91419.1"/>
    <property type="molecule type" value="Genomic_DNA"/>
</dbReference>
<dbReference type="PANTHER" id="PTHR43353:SF5">
    <property type="entry name" value="SUCCINATE-SEMIALDEHYDE DEHYDROGENASE, MITOCHONDRIAL"/>
    <property type="match status" value="1"/>
</dbReference>
<reference evidence="4 5" key="1">
    <citation type="submission" date="2016-10" db="EMBL/GenBank/DDBJ databases">
        <authorList>
            <person name="de Groot N.N."/>
        </authorList>
    </citation>
    <scope>NUCLEOTIDE SEQUENCE [LARGE SCALE GENOMIC DNA]</scope>
    <source>
        <strain evidence="4 5">CGMCC 1.12097</strain>
    </source>
</reference>
<dbReference type="PROSITE" id="PS00070">
    <property type="entry name" value="ALDEHYDE_DEHYDR_CYS"/>
    <property type="match status" value="1"/>
</dbReference>
<accession>A0A1G5Z8R5</accession>
<evidence type="ECO:0000313" key="4">
    <source>
        <dbReference type="EMBL" id="SDA91419.1"/>
    </source>
</evidence>
<evidence type="ECO:0000256" key="2">
    <source>
        <dbReference type="ARBA" id="ARBA00023002"/>
    </source>
</evidence>
<dbReference type="SUPFAM" id="SSF53720">
    <property type="entry name" value="ALDH-like"/>
    <property type="match status" value="1"/>
</dbReference>
<feature type="domain" description="Aldehyde dehydrogenase" evidence="3">
    <location>
        <begin position="23"/>
        <end position="473"/>
    </location>
</feature>
<dbReference type="Gene3D" id="3.40.605.10">
    <property type="entry name" value="Aldehyde Dehydrogenase, Chain A, domain 1"/>
    <property type="match status" value="1"/>
</dbReference>
<evidence type="ECO:0000259" key="3">
    <source>
        <dbReference type="Pfam" id="PF00171"/>
    </source>
</evidence>
<dbReference type="CDD" id="cd07103">
    <property type="entry name" value="ALDH_F5_SSADH_GabD"/>
    <property type="match status" value="1"/>
</dbReference>
<dbReference type="Gene3D" id="3.40.309.10">
    <property type="entry name" value="Aldehyde Dehydrogenase, Chain A, domain 2"/>
    <property type="match status" value="1"/>
</dbReference>
<proteinExistence type="inferred from homology"/>
<dbReference type="InterPro" id="IPR050740">
    <property type="entry name" value="Aldehyde_DH_Superfamily"/>
</dbReference>
<protein>
    <submittedName>
        <fullName evidence="4">Succinate semialdehyde dehydrogenase</fullName>
    </submittedName>
</protein>
<dbReference type="FunFam" id="3.40.605.10:FF:000007">
    <property type="entry name" value="NAD/NADP-dependent betaine aldehyde dehydrogenase"/>
    <property type="match status" value="1"/>
</dbReference>
<comment type="similarity">
    <text evidence="1">Belongs to the aldehyde dehydrogenase family.</text>
</comment>
<dbReference type="InterPro" id="IPR016163">
    <property type="entry name" value="Ald_DH_C"/>
</dbReference>
<dbReference type="RefSeq" id="WP_091582379.1">
    <property type="nucleotide sequence ID" value="NZ_FMXM01000015.1"/>
</dbReference>
<dbReference type="GO" id="GO:0004777">
    <property type="term" value="F:succinate-semialdehyde dehydrogenase (NAD+) activity"/>
    <property type="evidence" value="ECO:0007669"/>
    <property type="project" value="TreeGrafter"/>
</dbReference>
<dbReference type="OrthoDB" id="9812625at2"/>
<dbReference type="GO" id="GO:0009450">
    <property type="term" value="P:gamma-aminobutyric acid catabolic process"/>
    <property type="evidence" value="ECO:0007669"/>
    <property type="project" value="TreeGrafter"/>
</dbReference>
<dbReference type="AlphaFoldDB" id="A0A1G5Z8R5"/>
<organism evidence="4 5">
    <name type="scientific">Mesorhizobium qingshengii</name>
    <dbReference type="NCBI Taxonomy" id="1165689"/>
    <lineage>
        <taxon>Bacteria</taxon>
        <taxon>Pseudomonadati</taxon>
        <taxon>Pseudomonadota</taxon>
        <taxon>Alphaproteobacteria</taxon>
        <taxon>Hyphomicrobiales</taxon>
        <taxon>Phyllobacteriaceae</taxon>
        <taxon>Mesorhizobium</taxon>
    </lineage>
</organism>
<dbReference type="InterPro" id="IPR016162">
    <property type="entry name" value="Ald_DH_N"/>
</dbReference>
<dbReference type="STRING" id="1165689.SAMN02927914_04513"/>
<evidence type="ECO:0000313" key="5">
    <source>
        <dbReference type="Proteomes" id="UP000198588"/>
    </source>
</evidence>
<dbReference type="PANTHER" id="PTHR43353">
    <property type="entry name" value="SUCCINATE-SEMIALDEHYDE DEHYDROGENASE, MITOCHONDRIAL"/>
    <property type="match status" value="1"/>
</dbReference>
<name>A0A1G5Z8R5_9HYPH</name>
<dbReference type="Pfam" id="PF00171">
    <property type="entry name" value="Aldedh"/>
    <property type="match status" value="1"/>
</dbReference>
<dbReference type="InterPro" id="IPR016161">
    <property type="entry name" value="Ald_DH/histidinol_DH"/>
</dbReference>
<keyword evidence="2" id="KW-0560">Oxidoreductase</keyword>
<dbReference type="Proteomes" id="UP000198588">
    <property type="component" value="Unassembled WGS sequence"/>
</dbReference>
<dbReference type="InterPro" id="IPR016160">
    <property type="entry name" value="Ald_DH_CS_CYS"/>
</dbReference>